<feature type="chain" id="PRO_5019394481" description="DUF1036 domain-containing protein" evidence="1">
    <location>
        <begin position="27"/>
        <end position="142"/>
    </location>
</feature>
<evidence type="ECO:0000256" key="1">
    <source>
        <dbReference type="SAM" id="SignalP"/>
    </source>
</evidence>
<name>A0A3S7V038_SORCE</name>
<protein>
    <recommendedName>
        <fullName evidence="3">DUF1036 domain-containing protein</fullName>
    </recommendedName>
</protein>
<proteinExistence type="predicted"/>
<evidence type="ECO:0008006" key="3">
    <source>
        <dbReference type="Google" id="ProtNLM"/>
    </source>
</evidence>
<organism evidence="2">
    <name type="scientific">Sorangium cellulosum</name>
    <name type="common">Polyangium cellulosum</name>
    <dbReference type="NCBI Taxonomy" id="56"/>
    <lineage>
        <taxon>Bacteria</taxon>
        <taxon>Pseudomonadati</taxon>
        <taxon>Myxococcota</taxon>
        <taxon>Polyangia</taxon>
        <taxon>Polyangiales</taxon>
        <taxon>Polyangiaceae</taxon>
        <taxon>Sorangium</taxon>
    </lineage>
</organism>
<accession>A0A3S7V038</accession>
<reference evidence="2" key="1">
    <citation type="journal article" date="2018" name="J. Ind. Microbiol. Biotechnol.">
        <title>Genome mining reveals uncommon alkylpyrones as type III PKS products from myxobacteria.</title>
        <authorList>
            <person name="Hug J.J."/>
            <person name="Panter F."/>
            <person name="Krug D."/>
            <person name="Muller R."/>
        </authorList>
    </citation>
    <scope>NUCLEOTIDE SEQUENCE</scope>
    <source>
        <strain evidence="2">So ce1128</strain>
    </source>
</reference>
<sequence>MTSMKHTLSIISVLAASVFFAGAAQASLRICNAGPARVDVAIMYRSPETCGEYGNFATEGWWSINPGLCAVVHGGNLAKINRYWYYYAAADDGGAWTGDSTAYVTNAAFSSCVRIGRSDARIVRFREIDVGNAANFTLNLVR</sequence>
<dbReference type="Pfam" id="PF06282">
    <property type="entry name" value="DUF1036"/>
    <property type="match status" value="1"/>
</dbReference>
<keyword evidence="1" id="KW-0732">Signal</keyword>
<dbReference type="EMBL" id="MH908921">
    <property type="protein sequence ID" value="AYM54342.1"/>
    <property type="molecule type" value="Genomic_DNA"/>
</dbReference>
<evidence type="ECO:0000313" key="2">
    <source>
        <dbReference type="EMBL" id="AYM54342.1"/>
    </source>
</evidence>
<dbReference type="AlphaFoldDB" id="A0A3S7V038"/>
<feature type="signal peptide" evidence="1">
    <location>
        <begin position="1"/>
        <end position="26"/>
    </location>
</feature>
<dbReference type="InterPro" id="IPR009380">
    <property type="entry name" value="DUF1036"/>
</dbReference>